<protein>
    <recommendedName>
        <fullName evidence="6">Myb-like DNA-binding domain containing protein</fullName>
    </recommendedName>
</protein>
<dbReference type="InterPro" id="IPR001005">
    <property type="entry name" value="SANT/Myb"/>
</dbReference>
<proteinExistence type="predicted"/>
<dbReference type="PROSITE" id="PS51294">
    <property type="entry name" value="HTH_MYB"/>
    <property type="match status" value="1"/>
</dbReference>
<evidence type="ECO:0008006" key="6">
    <source>
        <dbReference type="Google" id="ProtNLM"/>
    </source>
</evidence>
<dbReference type="Proteomes" id="UP001162131">
    <property type="component" value="Unassembled WGS sequence"/>
</dbReference>
<feature type="domain" description="HTH myb-type" evidence="3">
    <location>
        <begin position="59"/>
        <end position="108"/>
    </location>
</feature>
<evidence type="ECO:0000313" key="5">
    <source>
        <dbReference type="Proteomes" id="UP001162131"/>
    </source>
</evidence>
<dbReference type="SMART" id="SM00717">
    <property type="entry name" value="SANT"/>
    <property type="match status" value="1"/>
</dbReference>
<dbReference type="InterPro" id="IPR017930">
    <property type="entry name" value="Myb_dom"/>
</dbReference>
<dbReference type="Gene3D" id="1.10.10.60">
    <property type="entry name" value="Homeodomain-like"/>
    <property type="match status" value="1"/>
</dbReference>
<organism evidence="4 5">
    <name type="scientific">Blepharisma stoltei</name>
    <dbReference type="NCBI Taxonomy" id="1481888"/>
    <lineage>
        <taxon>Eukaryota</taxon>
        <taxon>Sar</taxon>
        <taxon>Alveolata</taxon>
        <taxon>Ciliophora</taxon>
        <taxon>Postciliodesmatophora</taxon>
        <taxon>Heterotrichea</taxon>
        <taxon>Heterotrichida</taxon>
        <taxon>Blepharismidae</taxon>
        <taxon>Blepharisma</taxon>
    </lineage>
</organism>
<reference evidence="4" key="1">
    <citation type="submission" date="2021-09" db="EMBL/GenBank/DDBJ databases">
        <authorList>
            <consortium name="AG Swart"/>
            <person name="Singh M."/>
            <person name="Singh A."/>
            <person name="Seah K."/>
            <person name="Emmerich C."/>
        </authorList>
    </citation>
    <scope>NUCLEOTIDE SEQUENCE</scope>
    <source>
        <strain evidence="4">ATCC30299</strain>
    </source>
</reference>
<accession>A0AAU9J3L9</accession>
<evidence type="ECO:0000259" key="3">
    <source>
        <dbReference type="PROSITE" id="PS51294"/>
    </source>
</evidence>
<dbReference type="EMBL" id="CAJZBQ010000015">
    <property type="protein sequence ID" value="CAG9316346.1"/>
    <property type="molecule type" value="Genomic_DNA"/>
</dbReference>
<dbReference type="CDD" id="cd00167">
    <property type="entry name" value="SANT"/>
    <property type="match status" value="1"/>
</dbReference>
<name>A0AAU9J3L9_9CILI</name>
<dbReference type="InterPro" id="IPR009057">
    <property type="entry name" value="Homeodomain-like_sf"/>
</dbReference>
<dbReference type="PROSITE" id="PS50090">
    <property type="entry name" value="MYB_LIKE"/>
    <property type="match status" value="1"/>
</dbReference>
<dbReference type="AlphaFoldDB" id="A0AAU9J3L9"/>
<feature type="domain" description="Myb-like" evidence="1">
    <location>
        <begin position="59"/>
        <end position="104"/>
    </location>
</feature>
<dbReference type="Pfam" id="PF00249">
    <property type="entry name" value="Myb_DNA-binding"/>
    <property type="match status" value="1"/>
</dbReference>
<evidence type="ECO:0000313" key="4">
    <source>
        <dbReference type="EMBL" id="CAG9316346.1"/>
    </source>
</evidence>
<sequence length="213" mass="24491">MEISGFYPFKQVIGEMACFEGEIQNNQNSFGNNKKIGHEEIKVQSMTPKKEEAMLLKDKPRWTAEEDQLLLELYSNYGAKWHQISLYFNHRPSSSVKNHFYRLRSMMTADQRTEIKEALRTNKAKSSEIIHNQVNSLCPEDAIKNNLEVSLTDSITINDTLIQNLGGSLNICTKINEIGDKRSKLKMLRHWESILSNLVEIKKTEIGLDNKTS</sequence>
<dbReference type="PROSITE" id="PS51293">
    <property type="entry name" value="SANT"/>
    <property type="match status" value="1"/>
</dbReference>
<gene>
    <name evidence="4" type="ORF">BSTOLATCC_MIC15777</name>
</gene>
<dbReference type="InterPro" id="IPR017884">
    <property type="entry name" value="SANT_dom"/>
</dbReference>
<comment type="caution">
    <text evidence="4">The sequence shown here is derived from an EMBL/GenBank/DDBJ whole genome shotgun (WGS) entry which is preliminary data.</text>
</comment>
<keyword evidence="5" id="KW-1185">Reference proteome</keyword>
<evidence type="ECO:0000259" key="1">
    <source>
        <dbReference type="PROSITE" id="PS50090"/>
    </source>
</evidence>
<evidence type="ECO:0000259" key="2">
    <source>
        <dbReference type="PROSITE" id="PS51293"/>
    </source>
</evidence>
<feature type="domain" description="SANT" evidence="2">
    <location>
        <begin position="57"/>
        <end position="108"/>
    </location>
</feature>
<dbReference type="SUPFAM" id="SSF46689">
    <property type="entry name" value="Homeodomain-like"/>
    <property type="match status" value="1"/>
</dbReference>